<evidence type="ECO:0000313" key="1">
    <source>
        <dbReference type="EMBL" id="MER9287041.1"/>
    </source>
</evidence>
<accession>A0ACC6T578</accession>
<reference evidence="1 2" key="1">
    <citation type="journal article" date="2024" name="Proc. Natl. Acad. Sci. U.S.A.">
        <title>The evolutionary genomics of adaptation to stress in wild rhizobium bacteria.</title>
        <authorList>
            <person name="Kehlet-Delgado H."/>
            <person name="Montoya A.P."/>
            <person name="Jensen K.T."/>
            <person name="Wendlandt C.E."/>
            <person name="Dexheimer C."/>
            <person name="Roberts M."/>
            <person name="Torres Martinez L."/>
            <person name="Friesen M.L."/>
            <person name="Griffitts J.S."/>
            <person name="Porter S.S."/>
        </authorList>
    </citation>
    <scope>NUCLEOTIDE SEQUENCE [LARGE SCALE GENOMIC DNA]</scope>
    <source>
        <strain evidence="1 2">M0468</strain>
    </source>
</reference>
<keyword evidence="2" id="KW-1185">Reference proteome</keyword>
<evidence type="ECO:0000313" key="2">
    <source>
        <dbReference type="Proteomes" id="UP001480082"/>
    </source>
</evidence>
<protein>
    <submittedName>
        <fullName evidence="1">Site-specific DNA-methyltransferase</fullName>
    </submittedName>
</protein>
<dbReference type="EMBL" id="JAMYRI010000017">
    <property type="protein sequence ID" value="MER9287041.1"/>
    <property type="molecule type" value="Genomic_DNA"/>
</dbReference>
<organism evidence="1 2">
    <name type="scientific">Mesorhizobium australicum</name>
    <dbReference type="NCBI Taxonomy" id="536018"/>
    <lineage>
        <taxon>Bacteria</taxon>
        <taxon>Pseudomonadati</taxon>
        <taxon>Pseudomonadota</taxon>
        <taxon>Alphaproteobacteria</taxon>
        <taxon>Hyphomicrobiales</taxon>
        <taxon>Phyllobacteriaceae</taxon>
        <taxon>Mesorhizobium</taxon>
    </lineage>
</organism>
<dbReference type="Proteomes" id="UP001480082">
    <property type="component" value="Unassembled WGS sequence"/>
</dbReference>
<name>A0ACC6T578_9HYPH</name>
<sequence length="98" mass="11217">MSLEVMQRLDRENSLFFPAKDDARLRKKNYLDESPGVAASDVWTDLPPIHASSQERLRYPTQKPEALLERIIFASSTKVTLCWIHFADAALLSKRLNS</sequence>
<comment type="caution">
    <text evidence="1">The sequence shown here is derived from an EMBL/GenBank/DDBJ whole genome shotgun (WGS) entry which is preliminary data.</text>
</comment>
<gene>
    <name evidence="1" type="ORF">NKI81_24305</name>
</gene>
<proteinExistence type="predicted"/>